<dbReference type="SUPFAM" id="SSF48264">
    <property type="entry name" value="Cytochrome P450"/>
    <property type="match status" value="1"/>
</dbReference>
<dbReference type="InterPro" id="IPR002397">
    <property type="entry name" value="Cyt_P450_B"/>
</dbReference>
<dbReference type="PROSITE" id="PS00086">
    <property type="entry name" value="CYTOCHROME_P450"/>
    <property type="match status" value="1"/>
</dbReference>
<evidence type="ECO:0000256" key="3">
    <source>
        <dbReference type="ARBA" id="ARBA00022617"/>
    </source>
</evidence>
<accession>A0A2S8IJ14</accession>
<keyword evidence="6 8" id="KW-0408">Iron</keyword>
<dbReference type="CDD" id="cd11033">
    <property type="entry name" value="CYP142-like"/>
    <property type="match status" value="1"/>
</dbReference>
<organism evidence="9 10">
    <name type="scientific">Rhodococcus opacus</name>
    <name type="common">Nocardia opaca</name>
    <dbReference type="NCBI Taxonomy" id="37919"/>
    <lineage>
        <taxon>Bacteria</taxon>
        <taxon>Bacillati</taxon>
        <taxon>Actinomycetota</taxon>
        <taxon>Actinomycetes</taxon>
        <taxon>Mycobacteriales</taxon>
        <taxon>Nocardiaceae</taxon>
        <taxon>Rhodococcus</taxon>
    </lineage>
</organism>
<evidence type="ECO:0000313" key="10">
    <source>
        <dbReference type="Proteomes" id="UP000239290"/>
    </source>
</evidence>
<protein>
    <submittedName>
        <fullName evidence="9">Cytochrome P450</fullName>
    </submittedName>
</protein>
<keyword evidence="5 8" id="KW-0560">Oxidoreductase</keyword>
<proteinExistence type="inferred from homology"/>
<dbReference type="InterPro" id="IPR036396">
    <property type="entry name" value="Cyt_P450_sf"/>
</dbReference>
<evidence type="ECO:0000256" key="7">
    <source>
        <dbReference type="ARBA" id="ARBA00023033"/>
    </source>
</evidence>
<dbReference type="GO" id="GO:0036199">
    <property type="term" value="F:cholest-4-en-3-one 26-monooxygenase activity"/>
    <property type="evidence" value="ECO:0007669"/>
    <property type="project" value="TreeGrafter"/>
</dbReference>
<dbReference type="Gene3D" id="1.10.630.10">
    <property type="entry name" value="Cytochrome P450"/>
    <property type="match status" value="1"/>
</dbReference>
<dbReference type="PANTHER" id="PTHR46696:SF4">
    <property type="entry name" value="BIOTIN BIOSYNTHESIS CYTOCHROME P450"/>
    <property type="match status" value="1"/>
</dbReference>
<dbReference type="EMBL" id="PUIO01000083">
    <property type="protein sequence ID" value="PQP14778.1"/>
    <property type="molecule type" value="Genomic_DNA"/>
</dbReference>
<dbReference type="GO" id="GO:0006707">
    <property type="term" value="P:cholesterol catabolic process"/>
    <property type="evidence" value="ECO:0007669"/>
    <property type="project" value="TreeGrafter"/>
</dbReference>
<keyword evidence="7 8" id="KW-0503">Monooxygenase</keyword>
<evidence type="ECO:0000313" key="9">
    <source>
        <dbReference type="EMBL" id="PQP14778.1"/>
    </source>
</evidence>
<dbReference type="Pfam" id="PF00067">
    <property type="entry name" value="p450"/>
    <property type="match status" value="1"/>
</dbReference>
<evidence type="ECO:0000256" key="8">
    <source>
        <dbReference type="RuleBase" id="RU000461"/>
    </source>
</evidence>
<sequence>MTLSALRTDLGSPDAYIHGVPHEVFADLRRHEPVAWIEEPAGEGFAGGPGFWAVTRYDDVMTVSKNPDIFSSHKGTSFLRDQRPQDLAALQQMMLNLDPPDHSQMRSIVSKVFTPKMVRGMFDSIADHARAIVDALPDDTEIDLVEHISAEMPLRVLADVLGVPSEDRHLLYDWTNRMVGLDDPSYGGREAFLSAFIEMFKYSNAHTKAKRAEPGSDVWSRIVNAEVDGARLSTEELNRFFQLLVIAGNETTRNLLTGFVLTLSEHPDERSKLATDPALLPNAIEEVLRFHSPVMQFRRTVTRSTELGGKQLHEGQKVVMFYVSANRDEAQFDDPDTFRIDRGAANHLAFGAGTHFCLGNSLARLEAKVLLETLFTRFPHWQVTGPPDRFRSNFINGIKKLPIHLGKATS</sequence>
<dbReference type="AlphaFoldDB" id="A0A2S8IJ14"/>
<dbReference type="GO" id="GO:0008395">
    <property type="term" value="F:steroid hydroxylase activity"/>
    <property type="evidence" value="ECO:0007669"/>
    <property type="project" value="TreeGrafter"/>
</dbReference>
<keyword evidence="4 8" id="KW-0479">Metal-binding</keyword>
<dbReference type="GO" id="GO:0020037">
    <property type="term" value="F:heme binding"/>
    <property type="evidence" value="ECO:0007669"/>
    <property type="project" value="InterPro"/>
</dbReference>
<dbReference type="PRINTS" id="PR00385">
    <property type="entry name" value="P450"/>
</dbReference>
<dbReference type="Proteomes" id="UP000239290">
    <property type="component" value="Unassembled WGS sequence"/>
</dbReference>
<comment type="caution">
    <text evidence="9">The sequence shown here is derived from an EMBL/GenBank/DDBJ whole genome shotgun (WGS) entry which is preliminary data.</text>
</comment>
<dbReference type="InterPro" id="IPR017972">
    <property type="entry name" value="Cyt_P450_CS"/>
</dbReference>
<dbReference type="PRINTS" id="PR00359">
    <property type="entry name" value="BP450"/>
</dbReference>
<keyword evidence="3 8" id="KW-0349">Heme</keyword>
<dbReference type="PANTHER" id="PTHR46696">
    <property type="entry name" value="P450, PUTATIVE (EUROFUNG)-RELATED"/>
    <property type="match status" value="1"/>
</dbReference>
<evidence type="ECO:0000256" key="6">
    <source>
        <dbReference type="ARBA" id="ARBA00023004"/>
    </source>
</evidence>
<evidence type="ECO:0000256" key="5">
    <source>
        <dbReference type="ARBA" id="ARBA00023002"/>
    </source>
</evidence>
<reference evidence="10" key="1">
    <citation type="submission" date="2018-02" db="EMBL/GenBank/DDBJ databases">
        <title>Draft genome sequencing of Rhodococcus opacus KU647198.</title>
        <authorList>
            <person name="Zheng B.-X."/>
        </authorList>
    </citation>
    <scope>NUCLEOTIDE SEQUENCE [LARGE SCALE GENOMIC DNA]</scope>
    <source>
        <strain evidence="10">04-OD7</strain>
    </source>
</reference>
<dbReference type="RefSeq" id="WP_105423172.1">
    <property type="nucleotide sequence ID" value="NZ_PUIO01000083.1"/>
</dbReference>
<dbReference type="InterPro" id="IPR001128">
    <property type="entry name" value="Cyt_P450"/>
</dbReference>
<evidence type="ECO:0000256" key="1">
    <source>
        <dbReference type="ARBA" id="ARBA00001971"/>
    </source>
</evidence>
<name>A0A2S8IJ14_RHOOP</name>
<comment type="cofactor">
    <cofactor evidence="1">
        <name>heme</name>
        <dbReference type="ChEBI" id="CHEBI:30413"/>
    </cofactor>
</comment>
<gene>
    <name evidence="9" type="ORF">C5613_39980</name>
</gene>
<dbReference type="FunFam" id="1.10.630.10:FF:000018">
    <property type="entry name" value="Cytochrome P450 monooxygenase"/>
    <property type="match status" value="1"/>
</dbReference>
<evidence type="ECO:0000256" key="4">
    <source>
        <dbReference type="ARBA" id="ARBA00022723"/>
    </source>
</evidence>
<dbReference type="GO" id="GO:0005506">
    <property type="term" value="F:iron ion binding"/>
    <property type="evidence" value="ECO:0007669"/>
    <property type="project" value="InterPro"/>
</dbReference>
<comment type="similarity">
    <text evidence="2 8">Belongs to the cytochrome P450 family.</text>
</comment>
<evidence type="ECO:0000256" key="2">
    <source>
        <dbReference type="ARBA" id="ARBA00010617"/>
    </source>
</evidence>